<feature type="region of interest" description="Disordered" evidence="1">
    <location>
        <begin position="67"/>
        <end position="138"/>
    </location>
</feature>
<dbReference type="EMBL" id="GL441055">
    <property type="protein sequence ID" value="EFN65158.1"/>
    <property type="molecule type" value="Genomic_DNA"/>
</dbReference>
<feature type="region of interest" description="Disordered" evidence="1">
    <location>
        <begin position="558"/>
        <end position="581"/>
    </location>
</feature>
<evidence type="ECO:0000256" key="1">
    <source>
        <dbReference type="SAM" id="MobiDB-lite"/>
    </source>
</evidence>
<sequence length="612" mass="68628">MSDTTLRHNSFPPTPSQSAYYAELAQSYPSLRLLATPVNTPFAFRSRFDLQQEQLCLPSQTLQLVERGDEGRADGRANAKGGRGTRRGEEEKERKGEKRGEKEKKRRKTNAKRSLKQTARLEEARHDGPGGRPQSVATVEQRRKKWKHLKVRVNSATNNGSLLMQLSHHYRLRHHNSCKPELYNKLTQHWMSHMLSKNVSFGYLILVAIDIVSNVLHETDLVRCRTCQKTAEPLSTPATNPSSAATTNSWKMNGHPLDLQVEGDIKCYIANGNIVGMACDRTRGMTEGRQYRTRLSANSFFFTIESCATKSPREDGLVFEGGTSDKGLIEGVRAKVDGLRDRGRRREKGSEEGCFSSCFTVGQSPPHISDATRPSIKLRERTTYVPDLVCPPTSVITFASVTTLRRCLRGGTCSRNSLMAAAAPFIDSPPMYLMICREYDLISRSLPPLELYGYLLLHVTTYARCLGFIVFRCSAINSEQEFDDSADFACRLARVREPCLFAKTKKQINNIYKKTENLLEKIVKSRTTKKSINLASHRKTYHDCATRPVEGRISGDIGQKKRTRGMDEVAQRSTKGESVKGPFSMVKGHGYRLDSLMGARECLNGATVFAAK</sequence>
<feature type="compositionally biased region" description="Basic and acidic residues" evidence="1">
    <location>
        <begin position="86"/>
        <end position="103"/>
    </location>
</feature>
<dbReference type="InParanoid" id="E2AN31"/>
<dbReference type="Proteomes" id="UP000000311">
    <property type="component" value="Unassembled WGS sequence"/>
</dbReference>
<gene>
    <name evidence="2" type="ORF">EAG_13060</name>
</gene>
<dbReference type="AlphaFoldDB" id="E2AN31"/>
<proteinExistence type="predicted"/>
<feature type="compositionally biased region" description="Basic residues" evidence="1">
    <location>
        <begin position="104"/>
        <end position="115"/>
    </location>
</feature>
<protein>
    <submittedName>
        <fullName evidence="2">Uncharacterized protein</fullName>
    </submittedName>
</protein>
<organism evidence="3">
    <name type="scientific">Camponotus floridanus</name>
    <name type="common">Florida carpenter ant</name>
    <dbReference type="NCBI Taxonomy" id="104421"/>
    <lineage>
        <taxon>Eukaryota</taxon>
        <taxon>Metazoa</taxon>
        <taxon>Ecdysozoa</taxon>
        <taxon>Arthropoda</taxon>
        <taxon>Hexapoda</taxon>
        <taxon>Insecta</taxon>
        <taxon>Pterygota</taxon>
        <taxon>Neoptera</taxon>
        <taxon>Endopterygota</taxon>
        <taxon>Hymenoptera</taxon>
        <taxon>Apocrita</taxon>
        <taxon>Aculeata</taxon>
        <taxon>Formicoidea</taxon>
        <taxon>Formicidae</taxon>
        <taxon>Formicinae</taxon>
        <taxon>Camponotus</taxon>
    </lineage>
</organism>
<evidence type="ECO:0000313" key="3">
    <source>
        <dbReference type="Proteomes" id="UP000000311"/>
    </source>
</evidence>
<reference evidence="2 3" key="1">
    <citation type="journal article" date="2010" name="Science">
        <title>Genomic comparison of the ants Camponotus floridanus and Harpegnathos saltator.</title>
        <authorList>
            <person name="Bonasio R."/>
            <person name="Zhang G."/>
            <person name="Ye C."/>
            <person name="Mutti N.S."/>
            <person name="Fang X."/>
            <person name="Qin N."/>
            <person name="Donahue G."/>
            <person name="Yang P."/>
            <person name="Li Q."/>
            <person name="Li C."/>
            <person name="Zhang P."/>
            <person name="Huang Z."/>
            <person name="Berger S.L."/>
            <person name="Reinberg D."/>
            <person name="Wang J."/>
            <person name="Liebig J."/>
        </authorList>
    </citation>
    <scope>NUCLEOTIDE SEQUENCE [LARGE SCALE GENOMIC DNA]</scope>
    <source>
        <strain evidence="3">C129</strain>
    </source>
</reference>
<feature type="compositionally biased region" description="Low complexity" evidence="1">
    <location>
        <begin position="235"/>
        <end position="249"/>
    </location>
</feature>
<feature type="compositionally biased region" description="Basic and acidic residues" evidence="1">
    <location>
        <begin position="67"/>
        <end position="77"/>
    </location>
</feature>
<accession>E2AN31</accession>
<feature type="compositionally biased region" description="Basic and acidic residues" evidence="1">
    <location>
        <begin position="564"/>
        <end position="578"/>
    </location>
</feature>
<name>E2AN31_CAMFO</name>
<evidence type="ECO:0000313" key="2">
    <source>
        <dbReference type="EMBL" id="EFN65158.1"/>
    </source>
</evidence>
<feature type="compositionally biased region" description="Basic and acidic residues" evidence="1">
    <location>
        <begin position="119"/>
        <end position="129"/>
    </location>
</feature>
<feature type="region of interest" description="Disordered" evidence="1">
    <location>
        <begin position="232"/>
        <end position="251"/>
    </location>
</feature>
<keyword evidence="3" id="KW-1185">Reference proteome</keyword>